<dbReference type="RefSeq" id="WP_066341301.1">
    <property type="nucleotide sequence ID" value="NZ_CP016503.1"/>
</dbReference>
<keyword evidence="6 10" id="KW-0051">Antiviral defense</keyword>
<dbReference type="InterPro" id="IPR042211">
    <property type="entry name" value="CRISPR-assoc_Cas1_N"/>
</dbReference>
<dbReference type="NCBIfam" id="TIGR03639">
    <property type="entry name" value="cas1_NMENI"/>
    <property type="match status" value="1"/>
</dbReference>
<evidence type="ECO:0000256" key="2">
    <source>
        <dbReference type="ARBA" id="ARBA00022723"/>
    </source>
</evidence>
<dbReference type="EC" id="3.1.-.-" evidence="10"/>
<feature type="binding site" evidence="10">
    <location>
        <position position="206"/>
    </location>
    <ligand>
        <name>Mn(2+)</name>
        <dbReference type="ChEBI" id="CHEBI:29035"/>
    </ligand>
</feature>
<keyword evidence="3 10" id="KW-0255">Endonuclease</keyword>
<proteinExistence type="inferred from homology"/>
<dbReference type="GO" id="GO:0003677">
    <property type="term" value="F:DNA binding"/>
    <property type="evidence" value="ECO:0007669"/>
    <property type="project" value="UniProtKB-KW"/>
</dbReference>
<dbReference type="GO" id="GO:0046872">
    <property type="term" value="F:metal ion binding"/>
    <property type="evidence" value="ECO:0007669"/>
    <property type="project" value="UniProtKB-UniRule"/>
</dbReference>
<keyword evidence="8 10" id="KW-0464">Manganese</keyword>
<comment type="cofactor">
    <cofactor evidence="10">
        <name>Mg(2+)</name>
        <dbReference type="ChEBI" id="CHEBI:18420"/>
    </cofactor>
    <cofactor evidence="10">
        <name>Mn(2+)</name>
        <dbReference type="ChEBI" id="CHEBI:29035"/>
    </cofactor>
</comment>
<keyword evidence="1 10" id="KW-0540">Nuclease</keyword>
<dbReference type="OrthoDB" id="5366084at2"/>
<comment type="function">
    <text evidence="10">CRISPR (clustered regularly interspaced short palindromic repeat), is an adaptive immune system that provides protection against mobile genetic elements (viruses, transposable elements and conjugative plasmids). CRISPR clusters contain spacers, sequences complementary to antecedent mobile elements, and target invading nucleic acids. CRISPR clusters are transcribed and processed into CRISPR RNA (crRNA). Acts as a dsDNA endonuclease. Involved in the integration of spacer DNA into the CRISPR cassette.</text>
</comment>
<comment type="similarity">
    <text evidence="10">Belongs to the CRISPR-associated endonuclease Cas1 family.</text>
</comment>
<dbReference type="HAMAP" id="MF_01470">
    <property type="entry name" value="Cas1"/>
    <property type="match status" value="1"/>
</dbReference>
<dbReference type="GO" id="GO:0051607">
    <property type="term" value="P:defense response to virus"/>
    <property type="evidence" value="ECO:0007669"/>
    <property type="project" value="UniProtKB-UniRule"/>
</dbReference>
<dbReference type="InterPro" id="IPR002729">
    <property type="entry name" value="CRISPR-assoc_Cas1"/>
</dbReference>
<dbReference type="Pfam" id="PF01867">
    <property type="entry name" value="Cas_Cas1"/>
    <property type="match status" value="1"/>
</dbReference>
<keyword evidence="7 10" id="KW-0238">DNA-binding</keyword>
<feature type="binding site" evidence="10">
    <location>
        <position position="221"/>
    </location>
    <ligand>
        <name>Mn(2+)</name>
        <dbReference type="ChEBI" id="CHEBI:29035"/>
    </ligand>
</feature>
<keyword evidence="2 10" id="KW-0479">Metal-binding</keyword>
<dbReference type="Gene3D" id="1.20.120.920">
    <property type="entry name" value="CRISPR-associated endonuclease Cas1, C-terminal domain"/>
    <property type="match status" value="1"/>
</dbReference>
<comment type="subunit">
    <text evidence="9 10">Homodimer, forms a heterotetramer with a Cas2 homodimer.</text>
</comment>
<name>A0A1B1U6R9_9HELI</name>
<evidence type="ECO:0000256" key="4">
    <source>
        <dbReference type="ARBA" id="ARBA00022801"/>
    </source>
</evidence>
<keyword evidence="4 10" id="KW-0378">Hydrolase</keyword>
<evidence type="ECO:0000313" key="11">
    <source>
        <dbReference type="EMBL" id="ANV98493.1"/>
    </source>
</evidence>
<reference evidence="12" key="1">
    <citation type="submission" date="2016-07" db="EMBL/GenBank/DDBJ databases">
        <authorList>
            <person name="Florea S."/>
            <person name="Webb J.S."/>
            <person name="Jaromczyk J."/>
            <person name="Schardl C.L."/>
        </authorList>
    </citation>
    <scope>NUCLEOTIDE SEQUENCE [LARGE SCALE GENOMIC DNA]</scope>
    <source>
        <strain evidence="12">MIT 01-6242</strain>
    </source>
</reference>
<gene>
    <name evidence="10" type="primary">cas1</name>
    <name evidence="11" type="ORF">BBW65_06665</name>
</gene>
<sequence>MFDEAYRTLFLSSALKLSHRDNQLCIHGEKSASIPLQDIHTIVIDTPQIALSSSLLEAFARYRIAVFVSDDSHLPSGVFLPFLTHYRNAQILEYQINQSKQSKAIMWQKIIQAKIKNQGTLLIQENKLPIASKLQTLQKGVKLADATNNEAKASALYFPALFGKGFSRKEICPINSALNYGYAVIRGSIARNLIGSGLLPSLGIFHHNQFNPFNLADDLIEPYRAFVDSLVLKLDFEDTFERRHRIELVNILNTKVLVGGKFYPMHRAITRSVWSVANMICGKCRQIELPILDEVSNGREVYESSSDV</sequence>
<dbReference type="Gene3D" id="3.100.10.20">
    <property type="entry name" value="CRISPR-associated endonuclease Cas1, N-terminal domain"/>
    <property type="match status" value="1"/>
</dbReference>
<evidence type="ECO:0000313" key="12">
    <source>
        <dbReference type="Proteomes" id="UP000092884"/>
    </source>
</evidence>
<dbReference type="Proteomes" id="UP000092884">
    <property type="component" value="Chromosome"/>
</dbReference>
<accession>A0A1B1U6R9</accession>
<dbReference type="KEGG" id="het:BBW65_06665"/>
<evidence type="ECO:0000256" key="9">
    <source>
        <dbReference type="ARBA" id="ARBA00038592"/>
    </source>
</evidence>
<dbReference type="AlphaFoldDB" id="A0A1B1U6R9"/>
<dbReference type="InterPro" id="IPR019855">
    <property type="entry name" value="CRISPR-assoc_Cas1_NMENI"/>
</dbReference>
<evidence type="ECO:0000256" key="3">
    <source>
        <dbReference type="ARBA" id="ARBA00022759"/>
    </source>
</evidence>
<evidence type="ECO:0000256" key="10">
    <source>
        <dbReference type="HAMAP-Rule" id="MF_01470"/>
    </source>
</evidence>
<keyword evidence="12" id="KW-1185">Reference proteome</keyword>
<keyword evidence="5 10" id="KW-0460">Magnesium</keyword>
<dbReference type="GO" id="GO:0043571">
    <property type="term" value="P:maintenance of CRISPR repeat elements"/>
    <property type="evidence" value="ECO:0007669"/>
    <property type="project" value="UniProtKB-UniRule"/>
</dbReference>
<evidence type="ECO:0000256" key="7">
    <source>
        <dbReference type="ARBA" id="ARBA00023125"/>
    </source>
</evidence>
<dbReference type="InterPro" id="IPR042206">
    <property type="entry name" value="CRISPR-assoc_Cas1_C"/>
</dbReference>
<dbReference type="STRING" id="222136.BBW65_06665"/>
<evidence type="ECO:0000256" key="1">
    <source>
        <dbReference type="ARBA" id="ARBA00022722"/>
    </source>
</evidence>
<organism evidence="11 12">
    <name type="scientific">Helicobacter enhydrae</name>
    <dbReference type="NCBI Taxonomy" id="222136"/>
    <lineage>
        <taxon>Bacteria</taxon>
        <taxon>Pseudomonadati</taxon>
        <taxon>Campylobacterota</taxon>
        <taxon>Epsilonproteobacteria</taxon>
        <taxon>Campylobacterales</taxon>
        <taxon>Helicobacteraceae</taxon>
        <taxon>Helicobacter</taxon>
    </lineage>
</organism>
<dbReference type="GO" id="GO:0016787">
    <property type="term" value="F:hydrolase activity"/>
    <property type="evidence" value="ECO:0007669"/>
    <property type="project" value="UniProtKB-KW"/>
</dbReference>
<dbReference type="EMBL" id="CP016503">
    <property type="protein sequence ID" value="ANV98493.1"/>
    <property type="molecule type" value="Genomic_DNA"/>
</dbReference>
<dbReference type="PANTHER" id="PTHR34353">
    <property type="entry name" value="CRISPR-ASSOCIATED ENDONUCLEASE CAS1 1"/>
    <property type="match status" value="1"/>
</dbReference>
<evidence type="ECO:0000256" key="8">
    <source>
        <dbReference type="ARBA" id="ARBA00023211"/>
    </source>
</evidence>
<dbReference type="NCBIfam" id="TIGR00287">
    <property type="entry name" value="cas1"/>
    <property type="match status" value="1"/>
</dbReference>
<feature type="binding site" evidence="10">
    <location>
        <position position="150"/>
    </location>
    <ligand>
        <name>Mn(2+)</name>
        <dbReference type="ChEBI" id="CHEBI:29035"/>
    </ligand>
</feature>
<protein>
    <recommendedName>
        <fullName evidence="10">CRISPR-associated endonuclease Cas1</fullName>
        <ecNumber evidence="10">3.1.-.-</ecNumber>
    </recommendedName>
</protein>
<evidence type="ECO:0000256" key="5">
    <source>
        <dbReference type="ARBA" id="ARBA00022842"/>
    </source>
</evidence>
<dbReference type="GO" id="GO:0004520">
    <property type="term" value="F:DNA endonuclease activity"/>
    <property type="evidence" value="ECO:0007669"/>
    <property type="project" value="InterPro"/>
</dbReference>
<dbReference type="PANTHER" id="PTHR34353:SF2">
    <property type="entry name" value="CRISPR-ASSOCIATED ENDONUCLEASE CAS1 1"/>
    <property type="match status" value="1"/>
</dbReference>
<evidence type="ECO:0000256" key="6">
    <source>
        <dbReference type="ARBA" id="ARBA00023118"/>
    </source>
</evidence>
<dbReference type="InterPro" id="IPR050646">
    <property type="entry name" value="Cas1"/>
</dbReference>